<dbReference type="InterPro" id="IPR001173">
    <property type="entry name" value="Glyco_trans_2-like"/>
</dbReference>
<sequence length="324" mass="36047">MSNASWRLSIIVPVLNERDSLQSFIAQVLPVLESCTPAFEVLFIDDGSTDETLAQLKVLNQQDARIRFVSFSRNFGKEAALTAGLAHAQGDAVIPMDVDLQDPPELIPEFVRLWREENYDMVYGVRASRPEDSAVKRTTAKGFYRLFNRITHSPIPGNAGDYRLMSRRVVNVLLQLPERNRFMKGLYAWTGFKSKGVPYQRPSRHSGESKFGFWKLWNFALDGLVGFSSIPLRVWSYVGAGVALIAFVYMLILIASVLLGGRDVPGYASLMSVVLFFGGMQLLSIGILGEYIARLFIEVKGRPLYVVQEASRSAANEQPSAIGG</sequence>
<accession>A0A246RYC6</accession>
<dbReference type="GO" id="GO:0005886">
    <property type="term" value="C:plasma membrane"/>
    <property type="evidence" value="ECO:0007669"/>
    <property type="project" value="UniProtKB-SubCell"/>
</dbReference>
<dbReference type="CDD" id="cd04187">
    <property type="entry name" value="DPM1_like_bac"/>
    <property type="match status" value="1"/>
</dbReference>
<dbReference type="PANTHER" id="PTHR48090:SF1">
    <property type="entry name" value="PROPHAGE BACTOPRENOL GLUCOSYL TRANSFERASE HOMOLOG"/>
    <property type="match status" value="1"/>
</dbReference>
<evidence type="ECO:0000256" key="3">
    <source>
        <dbReference type="ARBA" id="ARBA00022676"/>
    </source>
</evidence>
<dbReference type="GO" id="GO:0016757">
    <property type="term" value="F:glycosyltransferase activity"/>
    <property type="evidence" value="ECO:0007669"/>
    <property type="project" value="UniProtKB-KW"/>
</dbReference>
<comment type="subcellular location">
    <subcellularLocation>
        <location evidence="1">Cell membrane</location>
        <topology evidence="1">Multi-pass membrane protein</topology>
    </subcellularLocation>
</comment>
<evidence type="ECO:0000256" key="5">
    <source>
        <dbReference type="ARBA" id="ARBA00022692"/>
    </source>
</evidence>
<dbReference type="AlphaFoldDB" id="A0A246RYC6"/>
<dbReference type="InterPro" id="IPR050256">
    <property type="entry name" value="Glycosyltransferase_2"/>
</dbReference>
<dbReference type="SUPFAM" id="SSF53448">
    <property type="entry name" value="Nucleotide-diphospho-sugar transferases"/>
    <property type="match status" value="1"/>
</dbReference>
<evidence type="ECO:0000256" key="2">
    <source>
        <dbReference type="ARBA" id="ARBA00022475"/>
    </source>
</evidence>
<organism evidence="11 12">
    <name type="scientific">Halomonas campaniensis</name>
    <dbReference type="NCBI Taxonomy" id="213554"/>
    <lineage>
        <taxon>Bacteria</taxon>
        <taxon>Pseudomonadati</taxon>
        <taxon>Pseudomonadota</taxon>
        <taxon>Gammaproteobacteria</taxon>
        <taxon>Oceanospirillales</taxon>
        <taxon>Halomonadaceae</taxon>
        <taxon>Halomonas</taxon>
    </lineage>
</organism>
<dbReference type="PANTHER" id="PTHR48090">
    <property type="entry name" value="UNDECAPRENYL-PHOSPHATE 4-DEOXY-4-FORMAMIDO-L-ARABINOSE TRANSFERASE-RELATED"/>
    <property type="match status" value="1"/>
</dbReference>
<keyword evidence="3" id="KW-0328">Glycosyltransferase</keyword>
<dbReference type="RefSeq" id="WP_088701182.1">
    <property type="nucleotide sequence ID" value="NZ_JPUA01000034.1"/>
</dbReference>
<dbReference type="Proteomes" id="UP000197334">
    <property type="component" value="Unassembled WGS sequence"/>
</dbReference>
<feature type="transmembrane region" description="Helical" evidence="9">
    <location>
        <begin position="270"/>
        <end position="293"/>
    </location>
</feature>
<evidence type="ECO:0000313" key="11">
    <source>
        <dbReference type="EMBL" id="OWV29174.1"/>
    </source>
</evidence>
<evidence type="ECO:0000256" key="4">
    <source>
        <dbReference type="ARBA" id="ARBA00022679"/>
    </source>
</evidence>
<feature type="transmembrane region" description="Helical" evidence="9">
    <location>
        <begin position="234"/>
        <end position="258"/>
    </location>
</feature>
<evidence type="ECO:0000256" key="6">
    <source>
        <dbReference type="ARBA" id="ARBA00022989"/>
    </source>
</evidence>
<dbReference type="InterPro" id="IPR029044">
    <property type="entry name" value="Nucleotide-diphossugar_trans"/>
</dbReference>
<dbReference type="EMBL" id="JPUA01000034">
    <property type="protein sequence ID" value="OWV29174.1"/>
    <property type="molecule type" value="Genomic_DNA"/>
</dbReference>
<name>A0A246RYC6_9GAMM</name>
<comment type="caution">
    <text evidence="11">The sequence shown here is derived from an EMBL/GenBank/DDBJ whole genome shotgun (WGS) entry which is preliminary data.</text>
</comment>
<dbReference type="FunFam" id="3.90.550.10:FF:000079">
    <property type="entry name" value="Probable glycosyl transferase"/>
    <property type="match status" value="1"/>
</dbReference>
<protein>
    <submittedName>
        <fullName evidence="11">Bactoprenol glucosyl transferase</fullName>
    </submittedName>
</protein>
<evidence type="ECO:0000256" key="9">
    <source>
        <dbReference type="SAM" id="Phobius"/>
    </source>
</evidence>
<keyword evidence="2" id="KW-1003">Cell membrane</keyword>
<dbReference type="OrthoDB" id="9811884at2"/>
<dbReference type="Pfam" id="PF00535">
    <property type="entry name" value="Glycos_transf_2"/>
    <property type="match status" value="1"/>
</dbReference>
<evidence type="ECO:0000256" key="1">
    <source>
        <dbReference type="ARBA" id="ARBA00004651"/>
    </source>
</evidence>
<evidence type="ECO:0000256" key="7">
    <source>
        <dbReference type="ARBA" id="ARBA00023136"/>
    </source>
</evidence>
<evidence type="ECO:0000256" key="8">
    <source>
        <dbReference type="ARBA" id="ARBA00038152"/>
    </source>
</evidence>
<feature type="domain" description="Glycosyltransferase 2-like" evidence="10">
    <location>
        <begin position="9"/>
        <end position="171"/>
    </location>
</feature>
<comment type="similarity">
    <text evidence="8">Belongs to the glycosyltransferase 2 family. GtrB subfamily.</text>
</comment>
<evidence type="ECO:0000259" key="10">
    <source>
        <dbReference type="Pfam" id="PF00535"/>
    </source>
</evidence>
<keyword evidence="4 11" id="KW-0808">Transferase</keyword>
<dbReference type="Gene3D" id="3.90.550.10">
    <property type="entry name" value="Spore Coat Polysaccharide Biosynthesis Protein SpsA, Chain A"/>
    <property type="match status" value="1"/>
</dbReference>
<reference evidence="11 12" key="1">
    <citation type="submission" date="2014-08" db="EMBL/GenBank/DDBJ databases">
        <title>Draft genome sequence of a novel L-asparaginase producing marine bacterium, Halomonas campaniensis.</title>
        <authorList>
            <person name="Sundarakrishnan B."/>
            <person name="Moushumi Priya A."/>
            <person name="Raman G."/>
            <person name="Sakthivel N."/>
            <person name="Park S."/>
            <person name="Jayachandran S."/>
        </authorList>
    </citation>
    <scope>NUCLEOTIDE SEQUENCE [LARGE SCALE GENOMIC DNA]</scope>
    <source>
        <strain evidence="11 12">SK03</strain>
    </source>
</reference>
<keyword evidence="12" id="KW-1185">Reference proteome</keyword>
<keyword evidence="6 9" id="KW-1133">Transmembrane helix</keyword>
<proteinExistence type="inferred from homology"/>
<gene>
    <name evidence="11" type="ORF">JI62_16370</name>
</gene>
<evidence type="ECO:0000313" key="12">
    <source>
        <dbReference type="Proteomes" id="UP000197334"/>
    </source>
</evidence>
<keyword evidence="7 9" id="KW-0472">Membrane</keyword>
<keyword evidence="5 9" id="KW-0812">Transmembrane</keyword>